<dbReference type="EMBL" id="JBGFUD010015163">
    <property type="protein sequence ID" value="MFH4984087.1"/>
    <property type="molecule type" value="Genomic_DNA"/>
</dbReference>
<evidence type="ECO:0000313" key="3">
    <source>
        <dbReference type="Proteomes" id="UP001608902"/>
    </source>
</evidence>
<proteinExistence type="predicted"/>
<name>A0ABD6EYC9_9BILA</name>
<dbReference type="InterPro" id="IPR042047">
    <property type="entry name" value="SleB_dom1"/>
</dbReference>
<dbReference type="AlphaFoldDB" id="A0ABD6EYC9"/>
<comment type="caution">
    <text evidence="2">The sequence shown here is derived from an EMBL/GenBank/DDBJ whole genome shotgun (WGS) entry which is preliminary data.</text>
</comment>
<organism evidence="2 3">
    <name type="scientific">Gnathostoma spinigerum</name>
    <dbReference type="NCBI Taxonomy" id="75299"/>
    <lineage>
        <taxon>Eukaryota</taxon>
        <taxon>Metazoa</taxon>
        <taxon>Ecdysozoa</taxon>
        <taxon>Nematoda</taxon>
        <taxon>Chromadorea</taxon>
        <taxon>Rhabditida</taxon>
        <taxon>Spirurina</taxon>
        <taxon>Gnathostomatomorpha</taxon>
        <taxon>Gnathostomatoidea</taxon>
        <taxon>Gnathostomatidae</taxon>
        <taxon>Gnathostoma</taxon>
    </lineage>
</organism>
<accession>A0ABD6EYC9</accession>
<protein>
    <recommendedName>
        <fullName evidence="1">Cell wall hydrolase SleB domain-containing protein</fullName>
    </recommendedName>
</protein>
<dbReference type="Gene3D" id="1.10.10.2520">
    <property type="entry name" value="Cell wall hydrolase SleB, domain 1"/>
    <property type="match status" value="1"/>
</dbReference>
<feature type="domain" description="Cell wall hydrolase SleB" evidence="1">
    <location>
        <begin position="21"/>
        <end position="81"/>
    </location>
</feature>
<evidence type="ECO:0000313" key="2">
    <source>
        <dbReference type="EMBL" id="MFH4984087.1"/>
    </source>
</evidence>
<evidence type="ECO:0000259" key="1">
    <source>
        <dbReference type="Pfam" id="PF07486"/>
    </source>
</evidence>
<dbReference type="Proteomes" id="UP001608902">
    <property type="component" value="Unassembled WGS sequence"/>
</dbReference>
<dbReference type="Pfam" id="PF07486">
    <property type="entry name" value="Hydrolase_2"/>
    <property type="match status" value="1"/>
</dbReference>
<dbReference type="InterPro" id="IPR011105">
    <property type="entry name" value="Cell_wall_hydrolase_SleB"/>
</dbReference>
<keyword evidence="3" id="KW-1185">Reference proteome</keyword>
<reference evidence="2 3" key="1">
    <citation type="submission" date="2024-08" db="EMBL/GenBank/DDBJ databases">
        <title>Gnathostoma spinigerum genome.</title>
        <authorList>
            <person name="Gonzalez-Bertolin B."/>
            <person name="Monzon S."/>
            <person name="Zaballos A."/>
            <person name="Jimenez P."/>
            <person name="Dekumyoy P."/>
            <person name="Varona S."/>
            <person name="Cuesta I."/>
            <person name="Sumanam S."/>
            <person name="Adisakwattana P."/>
            <person name="Gasser R.B."/>
            <person name="Hernandez-Gonzalez A."/>
            <person name="Young N.D."/>
            <person name="Perteguer M.J."/>
        </authorList>
    </citation>
    <scope>NUCLEOTIDE SEQUENCE [LARGE SCALE GENOMIC DNA]</scope>
    <source>
        <strain evidence="2">AL3</strain>
        <tissue evidence="2">Liver</tissue>
    </source>
</reference>
<sequence length="115" mass="13446">MAYSQHDYDILKKTIYYEARGEPRNGQIAVANVILNRMRHPGFPNAIADVCLSAHQFECWEPWYDKTVREHGAYNAIDEWLPRVLSGDIMGKEQEAFVSKKNILKDCFYKFFIRG</sequence>
<gene>
    <name evidence="2" type="ORF">AB6A40_010796</name>
</gene>